<dbReference type="PROSITE" id="PS00860">
    <property type="entry name" value="GTP_CYCLOHYDROL_1_2"/>
    <property type="match status" value="1"/>
</dbReference>
<keyword evidence="9" id="KW-1185">Reference proteome</keyword>
<dbReference type="NCBIfam" id="NF006826">
    <property type="entry name" value="PRK09347.1-3"/>
    <property type="match status" value="1"/>
</dbReference>
<evidence type="ECO:0000256" key="3">
    <source>
        <dbReference type="ARBA" id="ARBA00008085"/>
    </source>
</evidence>
<dbReference type="UniPathway" id="UPA00848">
    <property type="reaction ID" value="UER00151"/>
</dbReference>
<dbReference type="Gene3D" id="1.10.286.10">
    <property type="match status" value="1"/>
</dbReference>
<feature type="binding site" evidence="6">
    <location>
        <position position="156"/>
    </location>
    <ligand>
        <name>Zn(2+)</name>
        <dbReference type="ChEBI" id="CHEBI:29105"/>
    </ligand>
</feature>
<sequence>MTEAYPPRGRVDRERIERAVREILVAIGEDPEREGLLGTPRRVAEAYEYLFSGLREDPRRHLEVGFMEDYRDLILVRDIYLASLCEHHLLPFIGRAHVAYAPRGKVVGISKLARLVEGYARRPQLQERLTSQIADALYEGLGSRGSLVIIEADHSCMTMRGVQKPGSVTVTSASRGIYREDGALRSELTDLILRGREI</sequence>
<organism evidence="8 9">
    <name type="scientific">Rubrobacter xylanophilus</name>
    <dbReference type="NCBI Taxonomy" id="49319"/>
    <lineage>
        <taxon>Bacteria</taxon>
        <taxon>Bacillati</taxon>
        <taxon>Actinomycetota</taxon>
        <taxon>Rubrobacteria</taxon>
        <taxon>Rubrobacterales</taxon>
        <taxon>Rubrobacteraceae</taxon>
        <taxon>Rubrobacter</taxon>
    </lineage>
</organism>
<keyword evidence="6" id="KW-0862">Zinc</keyword>
<dbReference type="EC" id="3.5.4.16" evidence="6"/>
<dbReference type="InterPro" id="IPR001474">
    <property type="entry name" value="GTP_CycHdrlase_I"/>
</dbReference>
<comment type="subunit">
    <text evidence="6">Homopolymer.</text>
</comment>
<dbReference type="GO" id="GO:0046654">
    <property type="term" value="P:tetrahydrofolate biosynthetic process"/>
    <property type="evidence" value="ECO:0007669"/>
    <property type="project" value="UniProtKB-UniRule"/>
</dbReference>
<feature type="domain" description="GTP cyclohydrolase I" evidence="7">
    <location>
        <begin position="16"/>
        <end position="192"/>
    </location>
</feature>
<dbReference type="Proteomes" id="UP000318065">
    <property type="component" value="Chromosome"/>
</dbReference>
<comment type="pathway">
    <text evidence="2 6">Cofactor biosynthesis; 7,8-dihydroneopterin triphosphate biosynthesis; 7,8-dihydroneopterin triphosphate from GTP: step 1/1.</text>
</comment>
<keyword evidence="6" id="KW-0547">Nucleotide-binding</keyword>
<dbReference type="NCBIfam" id="NF006825">
    <property type="entry name" value="PRK09347.1-2"/>
    <property type="match status" value="1"/>
</dbReference>
<reference evidence="8" key="1">
    <citation type="journal article" date="2019" name="Microbiol. Resour. Announc.">
        <title>Complete Genome Sequence of Rubrobacter xylanophilus Strain AA3-22, Isolated from Arima Onsen in Japan.</title>
        <authorList>
            <person name="Tomariguchi N."/>
            <person name="Miyazaki K."/>
        </authorList>
    </citation>
    <scope>NUCLEOTIDE SEQUENCE [LARGE SCALE GENOMIC DNA]</scope>
    <source>
        <strain evidence="8">AA3-22</strain>
    </source>
</reference>
<evidence type="ECO:0000256" key="4">
    <source>
        <dbReference type="ARBA" id="ARBA00022563"/>
    </source>
</evidence>
<gene>
    <name evidence="6" type="primary">folE</name>
    <name evidence="8" type="ORF">RxyAA322_04800</name>
</gene>
<dbReference type="PROSITE" id="PS00859">
    <property type="entry name" value="GTP_CYCLOHYDROL_1_1"/>
    <property type="match status" value="1"/>
</dbReference>
<dbReference type="InterPro" id="IPR043134">
    <property type="entry name" value="GTP-CH-I_N"/>
</dbReference>
<dbReference type="Gene3D" id="3.30.1130.10">
    <property type="match status" value="1"/>
</dbReference>
<evidence type="ECO:0000313" key="9">
    <source>
        <dbReference type="Proteomes" id="UP000318065"/>
    </source>
</evidence>
<keyword evidence="6" id="KW-0479">Metal-binding</keyword>
<dbReference type="PANTHER" id="PTHR11109">
    <property type="entry name" value="GTP CYCLOHYDROLASE I"/>
    <property type="match status" value="1"/>
</dbReference>
<evidence type="ECO:0000256" key="2">
    <source>
        <dbReference type="ARBA" id="ARBA00005080"/>
    </source>
</evidence>
<dbReference type="InterPro" id="IPR018234">
    <property type="entry name" value="GTP_CycHdrlase_I_CS"/>
</dbReference>
<dbReference type="InterPro" id="IPR043133">
    <property type="entry name" value="GTP-CH-I_C/QueF"/>
</dbReference>
<evidence type="ECO:0000256" key="5">
    <source>
        <dbReference type="ARBA" id="ARBA00022801"/>
    </source>
</evidence>
<evidence type="ECO:0000313" key="8">
    <source>
        <dbReference type="EMBL" id="BBL78626.1"/>
    </source>
</evidence>
<dbReference type="GO" id="GO:0006730">
    <property type="term" value="P:one-carbon metabolic process"/>
    <property type="evidence" value="ECO:0007669"/>
    <property type="project" value="UniProtKB-UniRule"/>
</dbReference>
<comment type="catalytic activity">
    <reaction evidence="1 6">
        <text>GTP + H2O = 7,8-dihydroneopterin 3'-triphosphate + formate + H(+)</text>
        <dbReference type="Rhea" id="RHEA:17473"/>
        <dbReference type="ChEBI" id="CHEBI:15377"/>
        <dbReference type="ChEBI" id="CHEBI:15378"/>
        <dbReference type="ChEBI" id="CHEBI:15740"/>
        <dbReference type="ChEBI" id="CHEBI:37565"/>
        <dbReference type="ChEBI" id="CHEBI:58462"/>
        <dbReference type="EC" id="3.5.4.16"/>
    </reaction>
</comment>
<accession>A0A510HFB8</accession>
<keyword evidence="5 6" id="KW-0378">Hydrolase</keyword>
<proteinExistence type="inferred from homology"/>
<dbReference type="GO" id="GO:0008270">
    <property type="term" value="F:zinc ion binding"/>
    <property type="evidence" value="ECO:0007669"/>
    <property type="project" value="UniProtKB-UniRule"/>
</dbReference>
<dbReference type="GO" id="GO:0003934">
    <property type="term" value="F:GTP cyclohydrolase I activity"/>
    <property type="evidence" value="ECO:0007669"/>
    <property type="project" value="UniProtKB-UniRule"/>
</dbReference>
<evidence type="ECO:0000259" key="7">
    <source>
        <dbReference type="Pfam" id="PF01227"/>
    </source>
</evidence>
<dbReference type="HAMAP" id="MF_00223">
    <property type="entry name" value="FolE"/>
    <property type="match status" value="1"/>
</dbReference>
<feature type="binding site" evidence="6">
    <location>
        <position position="85"/>
    </location>
    <ligand>
        <name>Zn(2+)</name>
        <dbReference type="ChEBI" id="CHEBI:29105"/>
    </ligand>
</feature>
<dbReference type="RefSeq" id="WP_219974826.1">
    <property type="nucleotide sequence ID" value="NZ_AP019791.1"/>
</dbReference>
<comment type="similarity">
    <text evidence="3 6">Belongs to the GTP cyclohydrolase I family.</text>
</comment>
<evidence type="ECO:0000256" key="1">
    <source>
        <dbReference type="ARBA" id="ARBA00001052"/>
    </source>
</evidence>
<protein>
    <recommendedName>
        <fullName evidence="6">GTP cyclohydrolase 1</fullName>
        <ecNumber evidence="6">3.5.4.16</ecNumber>
    </recommendedName>
    <alternativeName>
        <fullName evidence="6">GTP cyclohydrolase I</fullName>
        <shortName evidence="6">GTP-CH-I</shortName>
    </alternativeName>
</protein>
<dbReference type="PANTHER" id="PTHR11109:SF7">
    <property type="entry name" value="GTP CYCLOHYDROLASE 1"/>
    <property type="match status" value="1"/>
</dbReference>
<evidence type="ECO:0000256" key="6">
    <source>
        <dbReference type="HAMAP-Rule" id="MF_00223"/>
    </source>
</evidence>
<keyword evidence="6" id="KW-0342">GTP-binding</keyword>
<keyword evidence="4 6" id="KW-0554">One-carbon metabolism</keyword>
<dbReference type="GO" id="GO:0005737">
    <property type="term" value="C:cytoplasm"/>
    <property type="evidence" value="ECO:0007669"/>
    <property type="project" value="TreeGrafter"/>
</dbReference>
<dbReference type="AlphaFoldDB" id="A0A510HFB8"/>
<dbReference type="GO" id="GO:0006729">
    <property type="term" value="P:tetrahydrobiopterin biosynthetic process"/>
    <property type="evidence" value="ECO:0007669"/>
    <property type="project" value="TreeGrafter"/>
</dbReference>
<dbReference type="FunFam" id="1.10.286.10:FF:000001">
    <property type="entry name" value="GTP cyclohydrolase 1"/>
    <property type="match status" value="1"/>
</dbReference>
<dbReference type="InterPro" id="IPR020602">
    <property type="entry name" value="GTP_CycHdrlase_I_dom"/>
</dbReference>
<dbReference type="Pfam" id="PF01227">
    <property type="entry name" value="GTP_cyclohydroI"/>
    <property type="match status" value="1"/>
</dbReference>
<dbReference type="FunFam" id="3.30.1130.10:FF:000001">
    <property type="entry name" value="GTP cyclohydrolase 1"/>
    <property type="match status" value="1"/>
</dbReference>
<dbReference type="EMBL" id="AP019791">
    <property type="protein sequence ID" value="BBL78626.1"/>
    <property type="molecule type" value="Genomic_DNA"/>
</dbReference>
<dbReference type="GO" id="GO:0005525">
    <property type="term" value="F:GTP binding"/>
    <property type="evidence" value="ECO:0007669"/>
    <property type="project" value="UniProtKB-KW"/>
</dbReference>
<feature type="binding site" evidence="6">
    <location>
        <position position="88"/>
    </location>
    <ligand>
        <name>Zn(2+)</name>
        <dbReference type="ChEBI" id="CHEBI:29105"/>
    </ligand>
</feature>
<name>A0A510HFB8_9ACTN</name>
<dbReference type="NCBIfam" id="TIGR00063">
    <property type="entry name" value="folE"/>
    <property type="match status" value="1"/>
</dbReference>
<dbReference type="SUPFAM" id="SSF55620">
    <property type="entry name" value="Tetrahydrobiopterin biosynthesis enzymes-like"/>
    <property type="match status" value="1"/>
</dbReference>